<proteinExistence type="predicted"/>
<keyword evidence="3" id="KW-1185">Reference proteome</keyword>
<dbReference type="InterPro" id="IPR024775">
    <property type="entry name" value="DinB-like"/>
</dbReference>
<organism evidence="2 3">
    <name type="scientific">Dictyobacter kobayashii</name>
    <dbReference type="NCBI Taxonomy" id="2014872"/>
    <lineage>
        <taxon>Bacteria</taxon>
        <taxon>Bacillati</taxon>
        <taxon>Chloroflexota</taxon>
        <taxon>Ktedonobacteria</taxon>
        <taxon>Ktedonobacterales</taxon>
        <taxon>Dictyobacteraceae</taxon>
        <taxon>Dictyobacter</taxon>
    </lineage>
</organism>
<dbReference type="EMBL" id="BIFS01000001">
    <property type="protein sequence ID" value="GCE21495.1"/>
    <property type="molecule type" value="Genomic_DNA"/>
</dbReference>
<dbReference type="AlphaFoldDB" id="A0A402AQX6"/>
<gene>
    <name evidence="2" type="ORF">KDK_52950</name>
</gene>
<name>A0A402AQX6_9CHLR</name>
<evidence type="ECO:0000313" key="3">
    <source>
        <dbReference type="Proteomes" id="UP000287188"/>
    </source>
</evidence>
<protein>
    <recommendedName>
        <fullName evidence="1">DinB-like domain-containing protein</fullName>
    </recommendedName>
</protein>
<dbReference type="Gene3D" id="1.20.120.450">
    <property type="entry name" value="dinb family like domain"/>
    <property type="match status" value="1"/>
</dbReference>
<feature type="domain" description="DinB-like" evidence="1">
    <location>
        <begin position="33"/>
        <end position="165"/>
    </location>
</feature>
<dbReference type="InterPro" id="IPR034660">
    <property type="entry name" value="DinB/YfiT-like"/>
</dbReference>
<dbReference type="Proteomes" id="UP000287188">
    <property type="component" value="Unassembled WGS sequence"/>
</dbReference>
<comment type="caution">
    <text evidence="2">The sequence shown here is derived from an EMBL/GenBank/DDBJ whole genome shotgun (WGS) entry which is preliminary data.</text>
</comment>
<sequence length="173" mass="19717">MRKFQRPEVGEYAPYAIMYIDLVPDDGLVLQHLSENLQMVKDLVAGQPEEKLVTPCAEGEWTIKQILSHVTDTERVFAYRALRFARNDTTTLAGYEQDDYVANSNANERSIEDILEELTAVRMASIALFKSFDDVVLTRSGLSNGHNLSVRSALYQIAGHELHHFYSIKENYF</sequence>
<dbReference type="SUPFAM" id="SSF109854">
    <property type="entry name" value="DinB/YfiT-like putative metalloenzymes"/>
    <property type="match status" value="1"/>
</dbReference>
<evidence type="ECO:0000259" key="1">
    <source>
        <dbReference type="Pfam" id="PF12867"/>
    </source>
</evidence>
<accession>A0A402AQX6</accession>
<evidence type="ECO:0000313" key="2">
    <source>
        <dbReference type="EMBL" id="GCE21495.1"/>
    </source>
</evidence>
<dbReference type="Pfam" id="PF12867">
    <property type="entry name" value="DinB_2"/>
    <property type="match status" value="1"/>
</dbReference>
<dbReference type="RefSeq" id="WP_126553196.1">
    <property type="nucleotide sequence ID" value="NZ_BIFS01000001.1"/>
</dbReference>
<reference evidence="3" key="1">
    <citation type="submission" date="2018-12" db="EMBL/GenBank/DDBJ databases">
        <title>Tengunoibacter tsumagoiensis gen. nov., sp. nov., Dictyobacter kobayashii sp. nov., D. alpinus sp. nov., and D. joshuensis sp. nov. and description of Dictyobacteraceae fam. nov. within the order Ktedonobacterales isolated from Tengu-no-mugimeshi.</title>
        <authorList>
            <person name="Wang C.M."/>
            <person name="Zheng Y."/>
            <person name="Sakai Y."/>
            <person name="Toyoda A."/>
            <person name="Minakuchi Y."/>
            <person name="Abe K."/>
            <person name="Yokota A."/>
            <person name="Yabe S."/>
        </authorList>
    </citation>
    <scope>NUCLEOTIDE SEQUENCE [LARGE SCALE GENOMIC DNA]</scope>
    <source>
        <strain evidence="3">Uno11</strain>
    </source>
</reference>
<dbReference type="OrthoDB" id="9793216at2"/>